<gene>
    <name evidence="1" type="ORF">DBT_1043</name>
</gene>
<dbReference type="Proteomes" id="UP000093080">
    <property type="component" value="Unassembled WGS sequence"/>
</dbReference>
<sequence>MALVNIESAPRRILQILKKQPVNTGLEVLTYKRNRGLAIIKEADDFFWVRERGYFEEEKRVGESDLPKVIKSILKRECPRSRKVRIYSLSSPDEVGSPRKKL</sequence>
<dbReference type="RefSeq" id="WP_067617225.1">
    <property type="nucleotide sequence ID" value="NZ_MAGO01000004.1"/>
</dbReference>
<dbReference type="OrthoDB" id="2083258at2"/>
<dbReference type="EMBL" id="MAGO01000004">
    <property type="protein sequence ID" value="OCC15692.1"/>
    <property type="molecule type" value="Genomic_DNA"/>
</dbReference>
<reference evidence="1 2" key="1">
    <citation type="submission" date="2016-06" db="EMBL/GenBank/DDBJ databases">
        <title>Respiratory ammonification of nitrate coupled to the oxidation of elemental sulfur in deep-sea autotrophic thermophilic bacteria.</title>
        <authorList>
            <person name="Slobodkina G.B."/>
            <person name="Mardanov A.V."/>
            <person name="Ravin N.V."/>
            <person name="Frolova A.A."/>
            <person name="Viryasiv M.B."/>
            <person name="Chernyh N.A."/>
            <person name="Bonch-Osmolovskaya E.A."/>
            <person name="Slobodkin A.I."/>
        </authorList>
    </citation>
    <scope>NUCLEOTIDE SEQUENCE [LARGE SCALE GENOMIC DNA]</scope>
    <source>
        <strain evidence="1 2">S69</strain>
    </source>
</reference>
<keyword evidence="2" id="KW-1185">Reference proteome</keyword>
<protein>
    <submittedName>
        <fullName evidence="1">Uncharacterized protein</fullName>
    </submittedName>
</protein>
<dbReference type="AlphaFoldDB" id="A0A1B9F6Z9"/>
<organism evidence="1 2">
    <name type="scientific">Dissulfuribacter thermophilus</name>
    <dbReference type="NCBI Taxonomy" id="1156395"/>
    <lineage>
        <taxon>Bacteria</taxon>
        <taxon>Pseudomonadati</taxon>
        <taxon>Thermodesulfobacteriota</taxon>
        <taxon>Dissulfuribacteria</taxon>
        <taxon>Dissulfuribacterales</taxon>
        <taxon>Dissulfuribacteraceae</taxon>
        <taxon>Dissulfuribacter</taxon>
    </lineage>
</organism>
<dbReference type="STRING" id="1156395.DBT_1043"/>
<evidence type="ECO:0000313" key="2">
    <source>
        <dbReference type="Proteomes" id="UP000093080"/>
    </source>
</evidence>
<proteinExistence type="predicted"/>
<name>A0A1B9F6Z9_9BACT</name>
<evidence type="ECO:0000313" key="1">
    <source>
        <dbReference type="EMBL" id="OCC15692.1"/>
    </source>
</evidence>
<accession>A0A1B9F6Z9</accession>
<comment type="caution">
    <text evidence="1">The sequence shown here is derived from an EMBL/GenBank/DDBJ whole genome shotgun (WGS) entry which is preliminary data.</text>
</comment>